<dbReference type="Pfam" id="PF00077">
    <property type="entry name" value="RVP"/>
    <property type="match status" value="1"/>
</dbReference>
<evidence type="ECO:0000256" key="5">
    <source>
        <dbReference type="ARBA" id="ARBA00022722"/>
    </source>
</evidence>
<dbReference type="InterPro" id="IPR000477">
    <property type="entry name" value="RT_dom"/>
</dbReference>
<keyword evidence="3" id="KW-0808">Transferase</keyword>
<dbReference type="GO" id="GO:0015074">
    <property type="term" value="P:DNA integration"/>
    <property type="evidence" value="ECO:0007669"/>
    <property type="project" value="InterPro"/>
</dbReference>
<dbReference type="InterPro" id="IPR001584">
    <property type="entry name" value="Integrase_cat-core"/>
</dbReference>
<sequence>MELARELGEEVDEKFTIVNLKKVILNSSDYEEEFAKEMLEAIIVRRQEKEVLERQREKEEKDRKFELEKEDRDRQFELEKIKLQTSSETSSVTSESSENNTKYNCAELQKVLQRFDSRNDDISLYLVVFERQANRLKINKADWVTQLMPLLPSDVVQIIAREPEKESSDYDYVKELLLRRFKLSAETFRLRFIQQQKKPEGSWRDLAFELRSFLEEWLEGLNVKDFDSLKDLMVTDQMKRRVGVGTREHFIDSWSKIASSSKLADLLDDYDSVRGNKNTTTLPGVDKKRTSGHFEKKGALFQKTNTEYKRPVSPRDRKQEHPERRHCFECGSTQHLRAQCPKINQKRNRARVNHMAGHRMEATNPSEETPEAREDVIESLPSPDSILTARLKASEEETVQTSPLQKIQVKVGTKTFEGIVDTGAEITVIRRDIIEACPKEGEGSIKIISAFGEEEIAPLVTLEMKINDERYGSIPVTCAASKKLISDMLISSTTYDALCKKIEAHAFLISDNVDSEQPVPEEQNQKEKSSQEEKNDFGKSQREDDSLKAAWALGSYQQGGYSIEDGILLHTEWICGERVQQIVLPKSKREYVLRMAHELPLAGHLGEQKTKQRIKYSFFWPGIKKDVKEFCQTCKQCQVRRAITYRDRIPIQPFVRPENPFEVWSVDCIGPLEPPSRRGHRFVICAVDTCTRWAEAIPVKNITAKTTCDVLMKIFTTTGFPEVICTDQGTNFTALLTKEFLKLIGAAPRFATSGHPESMGTVERWNKTLKEMLNKNIQDHGRDWDLHLPYLLFAYREVPHGTTGLSPFQLVYGRLPRGPLALMRDFWMGKRNLPLGVSKSIERYLENLRQNLEKAHDIATGNAEKNQADYTRRYNLRAREKSFQVGEKVLILDSVSPHKLLKKWIGPVTIIALTRPHSVLVRMEDGATKEIHVNKIRPYLARVEQVGVIYDQDGDFGEISPAPADNGCEVNCDIQGRIYEQGKELSSQQKVELVHILSNYSHAFSRTPGKAKVPGHSIKVTDDCIPKRSAPYRIPVALQEEVERQIHELLEMGLIEHSDSDWAHPVVCVAKKNGNVRLCVDYQQLNKFTIPDAYPMKLITELLYEVGKARFISILDLTKGYWQIPMKPEAKHYTAFVTHSGLYQWNVMPFGMKNAGSTFQRSMDKILSKHRRYCRAYIDDVAIFSESWEEHKKHIREVFQTLQDSNLTVNLEKCEFGKKEVKFLGHVVGSGRHSPDPEKIETIKRLSQPTTKKEVRSLLGLANYYRDYIPNFSSLLLPLTDLTKKNVPNKIPWNEEAELAFQTLKRELTRMPSLYTPQLDKSFQLYTDASATAIGACLAQTGNDGNEKPIAFFSKKLTPTQMRWATIEREAYAVLEALKKYDTWIFGARVQVISDHNPLTYLTQQTPHSAKLTRWSLALQRYDVKISYRKGSMHGNADSLSRLPVK</sequence>
<dbReference type="GO" id="GO:0004190">
    <property type="term" value="F:aspartic-type endopeptidase activity"/>
    <property type="evidence" value="ECO:0007669"/>
    <property type="project" value="InterPro"/>
</dbReference>
<dbReference type="InterPro" id="IPR021109">
    <property type="entry name" value="Peptidase_aspartic_dom_sf"/>
</dbReference>
<keyword evidence="16" id="KW-1185">Reference proteome</keyword>
<dbReference type="FunFam" id="3.10.10.10:FF:000007">
    <property type="entry name" value="Retrovirus-related Pol polyprotein from transposon 17.6-like Protein"/>
    <property type="match status" value="1"/>
</dbReference>
<dbReference type="EC" id="2.7.7.49" evidence="1"/>
<dbReference type="PANTHER" id="PTHR37984">
    <property type="entry name" value="PROTEIN CBG26694"/>
    <property type="match status" value="1"/>
</dbReference>
<evidence type="ECO:0000256" key="2">
    <source>
        <dbReference type="ARBA" id="ARBA00022670"/>
    </source>
</evidence>
<dbReference type="GO" id="GO:0008270">
    <property type="term" value="F:zinc ion binding"/>
    <property type="evidence" value="ECO:0007669"/>
    <property type="project" value="UniProtKB-KW"/>
</dbReference>
<evidence type="ECO:0000256" key="1">
    <source>
        <dbReference type="ARBA" id="ARBA00012493"/>
    </source>
</evidence>
<evidence type="ECO:0000256" key="8">
    <source>
        <dbReference type="ARBA" id="ARBA00022918"/>
    </source>
</evidence>
<dbReference type="Proteomes" id="UP000499080">
    <property type="component" value="Unassembled WGS sequence"/>
</dbReference>
<evidence type="ECO:0000256" key="4">
    <source>
        <dbReference type="ARBA" id="ARBA00022695"/>
    </source>
</evidence>
<organism evidence="15 16">
    <name type="scientific">Araneus ventricosus</name>
    <name type="common">Orbweaver spider</name>
    <name type="synonym">Epeira ventricosa</name>
    <dbReference type="NCBI Taxonomy" id="182803"/>
    <lineage>
        <taxon>Eukaryota</taxon>
        <taxon>Metazoa</taxon>
        <taxon>Ecdysozoa</taxon>
        <taxon>Arthropoda</taxon>
        <taxon>Chelicerata</taxon>
        <taxon>Arachnida</taxon>
        <taxon>Araneae</taxon>
        <taxon>Araneomorphae</taxon>
        <taxon>Entelegynae</taxon>
        <taxon>Araneoidea</taxon>
        <taxon>Araneidae</taxon>
        <taxon>Araneus</taxon>
    </lineage>
</organism>
<dbReference type="InterPro" id="IPR001995">
    <property type="entry name" value="Peptidase_A2_cat"/>
</dbReference>
<dbReference type="Gene3D" id="3.30.70.270">
    <property type="match status" value="2"/>
</dbReference>
<dbReference type="InterPro" id="IPR041373">
    <property type="entry name" value="RT_RNaseH"/>
</dbReference>
<dbReference type="SUPFAM" id="SSF47353">
    <property type="entry name" value="Retrovirus capsid dimerization domain-like"/>
    <property type="match status" value="1"/>
</dbReference>
<dbReference type="InterPro" id="IPR050951">
    <property type="entry name" value="Retrovirus_Pol_polyprotein"/>
</dbReference>
<dbReference type="InterPro" id="IPR043502">
    <property type="entry name" value="DNA/RNA_pol_sf"/>
</dbReference>
<dbReference type="PROSITE" id="PS50175">
    <property type="entry name" value="ASP_PROT_RETROV"/>
    <property type="match status" value="1"/>
</dbReference>
<evidence type="ECO:0000256" key="3">
    <source>
        <dbReference type="ARBA" id="ARBA00022679"/>
    </source>
</evidence>
<dbReference type="Pfam" id="PF17917">
    <property type="entry name" value="RT_RNaseH"/>
    <property type="match status" value="1"/>
</dbReference>
<keyword evidence="2" id="KW-0645">Protease</keyword>
<dbReference type="Gene3D" id="3.10.10.10">
    <property type="entry name" value="HIV Type 1 Reverse Transcriptase, subunit A, domain 1"/>
    <property type="match status" value="1"/>
</dbReference>
<dbReference type="InterPro" id="IPR036397">
    <property type="entry name" value="RNaseH_sf"/>
</dbReference>
<dbReference type="FunFam" id="1.10.340.70:FF:000001">
    <property type="entry name" value="Retrovirus-related Pol polyprotein from transposon gypsy-like Protein"/>
    <property type="match status" value="1"/>
</dbReference>
<dbReference type="SUPFAM" id="SSF53098">
    <property type="entry name" value="Ribonuclease H-like"/>
    <property type="match status" value="1"/>
</dbReference>
<dbReference type="InterPro" id="IPR043128">
    <property type="entry name" value="Rev_trsase/Diguanyl_cyclase"/>
</dbReference>
<dbReference type="PROSITE" id="PS50158">
    <property type="entry name" value="ZF_CCHC"/>
    <property type="match status" value="1"/>
</dbReference>
<dbReference type="PROSITE" id="PS50878">
    <property type="entry name" value="RT_POL"/>
    <property type="match status" value="1"/>
</dbReference>
<dbReference type="FunFam" id="3.10.20.370:FF:000001">
    <property type="entry name" value="Retrovirus-related Pol polyprotein from transposon 17.6-like protein"/>
    <property type="match status" value="1"/>
</dbReference>
<keyword evidence="5" id="KW-0540">Nuclease</keyword>
<feature type="domain" description="Reverse transcriptase" evidence="13">
    <location>
        <begin position="1050"/>
        <end position="1228"/>
    </location>
</feature>
<dbReference type="FunFam" id="3.30.420.10:FF:000032">
    <property type="entry name" value="Retrovirus-related Pol polyprotein from transposon 297-like Protein"/>
    <property type="match status" value="1"/>
</dbReference>
<dbReference type="GO" id="GO:0004519">
    <property type="term" value="F:endonuclease activity"/>
    <property type="evidence" value="ECO:0007669"/>
    <property type="project" value="UniProtKB-KW"/>
</dbReference>
<gene>
    <name evidence="15" type="primary">pol_4177</name>
    <name evidence="15" type="ORF">AVEN_132817_1</name>
</gene>
<dbReference type="Pfam" id="PF00078">
    <property type="entry name" value="RVT_1"/>
    <property type="match status" value="1"/>
</dbReference>
<accession>A0A4Y2LKM1</accession>
<reference evidence="15 16" key="1">
    <citation type="journal article" date="2019" name="Sci. Rep.">
        <title>Orb-weaving spider Araneus ventricosus genome elucidates the spidroin gene catalogue.</title>
        <authorList>
            <person name="Kono N."/>
            <person name="Nakamura H."/>
            <person name="Ohtoshi R."/>
            <person name="Moran D.A.P."/>
            <person name="Shinohara A."/>
            <person name="Yoshida Y."/>
            <person name="Fujiwara M."/>
            <person name="Mori M."/>
            <person name="Tomita M."/>
            <person name="Arakawa K."/>
        </authorList>
    </citation>
    <scope>NUCLEOTIDE SEQUENCE [LARGE SCALE GENOMIC DNA]</scope>
</reference>
<dbReference type="CDD" id="cd01647">
    <property type="entry name" value="RT_LTR"/>
    <property type="match status" value="1"/>
</dbReference>
<feature type="compositionally biased region" description="Basic and acidic residues" evidence="10">
    <location>
        <begin position="523"/>
        <end position="543"/>
    </location>
</feature>
<keyword evidence="9" id="KW-0479">Metal-binding</keyword>
<proteinExistence type="predicted"/>
<dbReference type="Gene3D" id="3.30.420.10">
    <property type="entry name" value="Ribonuclease H-like superfamily/Ribonuclease H"/>
    <property type="match status" value="1"/>
</dbReference>
<dbReference type="EMBL" id="BGPR01005983">
    <property type="protein sequence ID" value="GBN15084.1"/>
    <property type="molecule type" value="Genomic_DNA"/>
</dbReference>
<dbReference type="InterPro" id="IPR041588">
    <property type="entry name" value="Integrase_H2C2"/>
</dbReference>
<dbReference type="SUPFAM" id="SSF56672">
    <property type="entry name" value="DNA/RNA polymerases"/>
    <property type="match status" value="1"/>
</dbReference>
<dbReference type="Gene3D" id="2.40.70.10">
    <property type="entry name" value="Acid Proteases"/>
    <property type="match status" value="1"/>
</dbReference>
<evidence type="ECO:0000259" key="13">
    <source>
        <dbReference type="PROSITE" id="PS50878"/>
    </source>
</evidence>
<evidence type="ECO:0000259" key="14">
    <source>
        <dbReference type="PROSITE" id="PS50994"/>
    </source>
</evidence>
<evidence type="ECO:0000256" key="7">
    <source>
        <dbReference type="ARBA" id="ARBA00022801"/>
    </source>
</evidence>
<dbReference type="InterPro" id="IPR018061">
    <property type="entry name" value="Retropepsins"/>
</dbReference>
<evidence type="ECO:0000256" key="10">
    <source>
        <dbReference type="SAM" id="MobiDB-lite"/>
    </source>
</evidence>
<dbReference type="InterPro" id="IPR001878">
    <property type="entry name" value="Znf_CCHC"/>
</dbReference>
<dbReference type="PROSITE" id="PS50994">
    <property type="entry name" value="INTEGRASE"/>
    <property type="match status" value="1"/>
</dbReference>
<evidence type="ECO:0000256" key="9">
    <source>
        <dbReference type="PROSITE-ProRule" id="PRU00047"/>
    </source>
</evidence>
<dbReference type="SUPFAM" id="SSF50630">
    <property type="entry name" value="Acid proteases"/>
    <property type="match status" value="1"/>
</dbReference>
<dbReference type="GO" id="GO:0003964">
    <property type="term" value="F:RNA-directed DNA polymerase activity"/>
    <property type="evidence" value="ECO:0007669"/>
    <property type="project" value="UniProtKB-KW"/>
</dbReference>
<dbReference type="Gene3D" id="1.10.340.70">
    <property type="match status" value="1"/>
</dbReference>
<dbReference type="Pfam" id="PF00665">
    <property type="entry name" value="rve"/>
    <property type="match status" value="1"/>
</dbReference>
<keyword evidence="7" id="KW-0378">Hydrolase</keyword>
<feature type="domain" description="CCHC-type" evidence="11">
    <location>
        <begin position="327"/>
        <end position="342"/>
    </location>
</feature>
<keyword evidence="6" id="KW-0255">Endonuclease</keyword>
<keyword evidence="9" id="KW-0862">Zinc</keyword>
<dbReference type="GO" id="GO:0003676">
    <property type="term" value="F:nucleic acid binding"/>
    <property type="evidence" value="ECO:0007669"/>
    <property type="project" value="InterPro"/>
</dbReference>
<evidence type="ECO:0000259" key="11">
    <source>
        <dbReference type="PROSITE" id="PS50158"/>
    </source>
</evidence>
<dbReference type="PROSITE" id="PS00141">
    <property type="entry name" value="ASP_PROTEASE"/>
    <property type="match status" value="1"/>
</dbReference>
<feature type="region of interest" description="Disordered" evidence="10">
    <location>
        <begin position="513"/>
        <end position="543"/>
    </location>
</feature>
<keyword evidence="4" id="KW-0548">Nucleotidyltransferase</keyword>
<dbReference type="GO" id="GO:0006508">
    <property type="term" value="P:proteolysis"/>
    <property type="evidence" value="ECO:0007669"/>
    <property type="project" value="UniProtKB-KW"/>
</dbReference>
<evidence type="ECO:0000256" key="6">
    <source>
        <dbReference type="ARBA" id="ARBA00022759"/>
    </source>
</evidence>
<dbReference type="InterPro" id="IPR012337">
    <property type="entry name" value="RNaseH-like_sf"/>
</dbReference>
<keyword evidence="9" id="KW-0863">Zinc-finger</keyword>
<dbReference type="CDD" id="cd09274">
    <property type="entry name" value="RNase_HI_RT_Ty3"/>
    <property type="match status" value="1"/>
</dbReference>
<protein>
    <recommendedName>
        <fullName evidence="1">RNA-directed DNA polymerase</fullName>
        <ecNumber evidence="1">2.7.7.49</ecNumber>
    </recommendedName>
</protein>
<feature type="domain" description="Peptidase A2" evidence="12">
    <location>
        <begin position="416"/>
        <end position="431"/>
    </location>
</feature>
<comment type="caution">
    <text evidence="15">The sequence shown here is derived from an EMBL/GenBank/DDBJ whole genome shotgun (WGS) entry which is preliminary data.</text>
</comment>
<evidence type="ECO:0000259" key="12">
    <source>
        <dbReference type="PROSITE" id="PS50175"/>
    </source>
</evidence>
<dbReference type="PANTHER" id="PTHR37984:SF5">
    <property type="entry name" value="PROTEIN NYNRIN-LIKE"/>
    <property type="match status" value="1"/>
</dbReference>
<evidence type="ECO:0000313" key="16">
    <source>
        <dbReference type="Proteomes" id="UP000499080"/>
    </source>
</evidence>
<dbReference type="OrthoDB" id="6427415at2759"/>
<evidence type="ECO:0000313" key="15">
    <source>
        <dbReference type="EMBL" id="GBN15084.1"/>
    </source>
</evidence>
<dbReference type="Pfam" id="PF17921">
    <property type="entry name" value="Integrase_H2C2"/>
    <property type="match status" value="1"/>
</dbReference>
<dbReference type="FunFam" id="3.30.70.270:FF:000020">
    <property type="entry name" value="Transposon Tf2-6 polyprotein-like Protein"/>
    <property type="match status" value="1"/>
</dbReference>
<feature type="domain" description="Integrase catalytic" evidence="14">
    <location>
        <begin position="656"/>
        <end position="815"/>
    </location>
</feature>
<dbReference type="InterPro" id="IPR001969">
    <property type="entry name" value="Aspartic_peptidase_AS"/>
</dbReference>
<name>A0A4Y2LKM1_ARAVE</name>
<dbReference type="GO" id="GO:0042575">
    <property type="term" value="C:DNA polymerase complex"/>
    <property type="evidence" value="ECO:0007669"/>
    <property type="project" value="UniProtKB-ARBA"/>
</dbReference>
<keyword evidence="8" id="KW-0695">RNA-directed DNA polymerase</keyword>